<evidence type="ECO:0000259" key="1">
    <source>
        <dbReference type="Pfam" id="PF01261"/>
    </source>
</evidence>
<name>A0A099I3W0_CLOIN</name>
<dbReference type="SUPFAM" id="SSF51658">
    <property type="entry name" value="Xylose isomerase-like"/>
    <property type="match status" value="1"/>
</dbReference>
<dbReference type="Pfam" id="PF01261">
    <property type="entry name" value="AP_endonuc_2"/>
    <property type="match status" value="1"/>
</dbReference>
<dbReference type="GeneID" id="61927588"/>
<dbReference type="PANTHER" id="PTHR12110">
    <property type="entry name" value="HYDROXYPYRUVATE ISOMERASE"/>
    <property type="match status" value="1"/>
</dbReference>
<dbReference type="Gene3D" id="3.20.20.150">
    <property type="entry name" value="Divalent-metal-dependent TIM barrel enzymes"/>
    <property type="match status" value="1"/>
</dbReference>
<dbReference type="InterPro" id="IPR013022">
    <property type="entry name" value="Xyl_isomerase-like_TIM-brl"/>
</dbReference>
<dbReference type="PANTHER" id="PTHR12110:SF41">
    <property type="entry name" value="INOSOSE DEHYDRATASE"/>
    <property type="match status" value="1"/>
</dbReference>
<protein>
    <submittedName>
        <fullName evidence="2 3">Sugar phosphate isomerase</fullName>
    </submittedName>
</protein>
<dbReference type="EMBL" id="JQIF01000092">
    <property type="protein sequence ID" value="KGJ51907.1"/>
    <property type="molecule type" value="Genomic_DNA"/>
</dbReference>
<evidence type="ECO:0000313" key="5">
    <source>
        <dbReference type="Proteomes" id="UP000503330"/>
    </source>
</evidence>
<dbReference type="RefSeq" id="WP_002611088.1">
    <property type="nucleotide sequence ID" value="NZ_BAAACC010000023.1"/>
</dbReference>
<feature type="domain" description="Xylose isomerase-like TIM barrel" evidence="1">
    <location>
        <begin position="19"/>
        <end position="285"/>
    </location>
</feature>
<proteinExistence type="predicted"/>
<gene>
    <name evidence="2" type="ORF">CIAN88_17540</name>
    <name evidence="3" type="ORF">G4D54_18585</name>
</gene>
<dbReference type="InterPro" id="IPR050312">
    <property type="entry name" value="IolE/XylAMocC-like"/>
</dbReference>
<reference evidence="3 5" key="2">
    <citation type="submission" date="2020-02" db="EMBL/GenBank/DDBJ databases">
        <authorList>
            <person name="Kociolek L.K."/>
            <person name="Ozer E.A."/>
        </authorList>
    </citation>
    <scope>NUCLEOTIDE SEQUENCE [LARGE SCALE GENOMIC DNA]</scope>
    <source>
        <strain evidence="3 5">ATCC 14501</strain>
    </source>
</reference>
<evidence type="ECO:0000313" key="2">
    <source>
        <dbReference type="EMBL" id="KGJ51907.1"/>
    </source>
</evidence>
<accession>A0A099I3W0</accession>
<dbReference type="EMBL" id="CP048838">
    <property type="protein sequence ID" value="QJA04287.1"/>
    <property type="molecule type" value="Genomic_DNA"/>
</dbReference>
<dbReference type="AlphaFoldDB" id="A0A099I3W0"/>
<dbReference type="Proteomes" id="UP000030008">
    <property type="component" value="Unassembled WGS sequence"/>
</dbReference>
<sequence length="297" mass="34590">MYASVITDQIDEDLETALRIARLYGYTHVELHNVFGKSIEECSLKEINTIRTLLNTYELKVSCIASTVFFLCPLMENDKVSLFNPAFHAIEGDVPTHLRYLKNACRIAKKLNCPRVRIFPFRFPDNRPPAYGTQEHIALIMKNVRQAVQIAEEEHVTLVLENCPYSHLPKGHMSIQIVKAIKSDYLKLLWDPANSYRAYKENVPAEYLTFSLEEELHYIYPWIDHIHIKDYAYNAALEKPFQHVAFDMGDIDFMMIFSNLRKYGYENAVSLEAETDYNETLESMKRMQDWVTLSDNT</sequence>
<dbReference type="GO" id="GO:0016853">
    <property type="term" value="F:isomerase activity"/>
    <property type="evidence" value="ECO:0007669"/>
    <property type="project" value="UniProtKB-KW"/>
</dbReference>
<keyword evidence="2" id="KW-0413">Isomerase</keyword>
<dbReference type="Proteomes" id="UP000503330">
    <property type="component" value="Chromosome"/>
</dbReference>
<evidence type="ECO:0000313" key="4">
    <source>
        <dbReference type="Proteomes" id="UP000030008"/>
    </source>
</evidence>
<evidence type="ECO:0000313" key="3">
    <source>
        <dbReference type="EMBL" id="QJA04287.1"/>
    </source>
</evidence>
<organism evidence="2 4">
    <name type="scientific">Clostridium innocuum</name>
    <dbReference type="NCBI Taxonomy" id="1522"/>
    <lineage>
        <taxon>Bacteria</taxon>
        <taxon>Bacillati</taxon>
        <taxon>Bacillota</taxon>
        <taxon>Clostridia</taxon>
        <taxon>Eubacteriales</taxon>
        <taxon>Clostridiaceae</taxon>
        <taxon>Clostridium</taxon>
    </lineage>
</organism>
<dbReference type="InterPro" id="IPR036237">
    <property type="entry name" value="Xyl_isomerase-like_sf"/>
</dbReference>
<reference evidence="2 4" key="1">
    <citation type="submission" date="2014-08" db="EMBL/GenBank/DDBJ databases">
        <title>Clostridium innocuum, an unnegligible vancomycin-resistant pathogen causing extra-intestinal infections.</title>
        <authorList>
            <person name="Feng Y."/>
            <person name="Chiu C.-H."/>
        </authorList>
    </citation>
    <scope>NUCLEOTIDE SEQUENCE [LARGE SCALE GENOMIC DNA]</scope>
    <source>
        <strain evidence="2 4">AN88</strain>
    </source>
</reference>